<dbReference type="InterPro" id="IPR002035">
    <property type="entry name" value="VWF_A"/>
</dbReference>
<proteinExistence type="predicted"/>
<dbReference type="SMART" id="SM00327">
    <property type="entry name" value="VWA"/>
    <property type="match status" value="1"/>
</dbReference>
<dbReference type="Proteomes" id="UP000549616">
    <property type="component" value="Unassembled WGS sequence"/>
</dbReference>
<evidence type="ECO:0000313" key="3">
    <source>
        <dbReference type="Proteomes" id="UP000549616"/>
    </source>
</evidence>
<dbReference type="Pfam" id="PF00092">
    <property type="entry name" value="VWA"/>
    <property type="match status" value="1"/>
</dbReference>
<dbReference type="SUPFAM" id="SSF53300">
    <property type="entry name" value="vWA-like"/>
    <property type="match status" value="1"/>
</dbReference>
<reference evidence="2 3" key="1">
    <citation type="submission" date="2020-07" db="EMBL/GenBank/DDBJ databases">
        <title>Sequencing the genomes of 1000 actinobacteria strains.</title>
        <authorList>
            <person name="Klenk H.-P."/>
        </authorList>
    </citation>
    <scope>NUCLEOTIDE SEQUENCE [LARGE SCALE GENOMIC DNA]</scope>
    <source>
        <strain evidence="2 3">DSM 104006</strain>
    </source>
</reference>
<dbReference type="RefSeq" id="WP_312861229.1">
    <property type="nucleotide sequence ID" value="NZ_JACCFK010000002.1"/>
</dbReference>
<protein>
    <recommendedName>
        <fullName evidence="1">VWFA domain-containing protein</fullName>
    </recommendedName>
</protein>
<dbReference type="Gene3D" id="3.40.50.410">
    <property type="entry name" value="von Willebrand factor, type A domain"/>
    <property type="match status" value="1"/>
</dbReference>
<dbReference type="InterPro" id="IPR036465">
    <property type="entry name" value="vWFA_dom_sf"/>
</dbReference>
<sequence>MGRHSSPGRRRRPRRAWVIAGVLVLLAGAGWVAADLARDGSGCAKPVVVRVAAAPGVASAIAQVARRVAQTECAAFEVNAVDSAAVAQSLAGAVRPDVWVPESTLQLRRARGVGAGEVAAGTSIASSPVVFALTEQAATALGWPGRTPTWADVLGDTAVSLGVPDPGRDPAGLSALIGIRAALPSADAYAAALRRLSPNALSTTDELFTRLTDPAQPVSGFPVSENALLRHNLRDSVAGAPDSLVATYQAQTPALDYPFAVLGGAGEAQRAAAGALRSALLGLEGINALADAGFRTPDGRYLRDGTARNVSDRTQPSPEVPTDADVDALLGQWARVNTSSRARVLIDVSGSMNQVVPGSGGQTRMQLTTDAAARALALFKPTSESSVWEFATRLDGDRDYREVLPMRPVSEQLVTGAAERLRAITADPDGDTGLYDTVLAAYRLAGAEWQPGRLNLVIVLTDGRNDDAGGISRDALVTELAKLADPARPVAIVGIGIGPDIDMTELAAITTPTGGQAFAAPDAARITDVFYGALARLSGT</sequence>
<accession>A0A853BBZ8</accession>
<dbReference type="Pfam" id="PF13531">
    <property type="entry name" value="SBP_bac_11"/>
    <property type="match status" value="1"/>
</dbReference>
<dbReference type="PROSITE" id="PS50234">
    <property type="entry name" value="VWFA"/>
    <property type="match status" value="1"/>
</dbReference>
<evidence type="ECO:0000259" key="1">
    <source>
        <dbReference type="PROSITE" id="PS50234"/>
    </source>
</evidence>
<dbReference type="AlphaFoldDB" id="A0A853BBZ8"/>
<evidence type="ECO:0000313" key="2">
    <source>
        <dbReference type="EMBL" id="NYI92903.1"/>
    </source>
</evidence>
<feature type="domain" description="VWFA" evidence="1">
    <location>
        <begin position="341"/>
        <end position="534"/>
    </location>
</feature>
<keyword evidence="3" id="KW-1185">Reference proteome</keyword>
<comment type="caution">
    <text evidence="2">The sequence shown here is derived from an EMBL/GenBank/DDBJ whole genome shotgun (WGS) entry which is preliminary data.</text>
</comment>
<dbReference type="SUPFAM" id="SSF53850">
    <property type="entry name" value="Periplasmic binding protein-like II"/>
    <property type="match status" value="1"/>
</dbReference>
<dbReference type="EMBL" id="JACCFK010000002">
    <property type="protein sequence ID" value="NYI92903.1"/>
    <property type="molecule type" value="Genomic_DNA"/>
</dbReference>
<gene>
    <name evidence="2" type="ORF">HNR02_006278</name>
</gene>
<organism evidence="2 3">
    <name type="scientific">Amycolatopsis endophytica</name>
    <dbReference type="NCBI Taxonomy" id="860233"/>
    <lineage>
        <taxon>Bacteria</taxon>
        <taxon>Bacillati</taxon>
        <taxon>Actinomycetota</taxon>
        <taxon>Actinomycetes</taxon>
        <taxon>Pseudonocardiales</taxon>
        <taxon>Pseudonocardiaceae</taxon>
        <taxon>Amycolatopsis</taxon>
    </lineage>
</organism>
<name>A0A853BBZ8_9PSEU</name>